<dbReference type="GO" id="GO:0005743">
    <property type="term" value="C:mitochondrial inner membrane"/>
    <property type="evidence" value="ECO:0007669"/>
    <property type="project" value="UniProtKB-SubCell"/>
</dbReference>
<organism evidence="17 18">
    <name type="scientific">Magallana gigas</name>
    <name type="common">Pacific oyster</name>
    <name type="synonym">Crassostrea gigas</name>
    <dbReference type="NCBI Taxonomy" id="29159"/>
    <lineage>
        <taxon>Eukaryota</taxon>
        <taxon>Metazoa</taxon>
        <taxon>Spiralia</taxon>
        <taxon>Lophotrochozoa</taxon>
        <taxon>Mollusca</taxon>
        <taxon>Bivalvia</taxon>
        <taxon>Autobranchia</taxon>
        <taxon>Pteriomorphia</taxon>
        <taxon>Ostreida</taxon>
        <taxon>Ostreoidea</taxon>
        <taxon>Ostreidae</taxon>
        <taxon>Magallana</taxon>
    </lineage>
</organism>
<feature type="domain" description="EF-hand" evidence="15">
    <location>
        <begin position="775"/>
        <end position="810"/>
    </location>
</feature>
<feature type="domain" description="Letm1 RBD" evidence="16">
    <location>
        <begin position="259"/>
        <end position="453"/>
    </location>
</feature>
<evidence type="ECO:0000256" key="9">
    <source>
        <dbReference type="ARBA" id="ARBA00023136"/>
    </source>
</evidence>
<evidence type="ECO:0000313" key="18">
    <source>
        <dbReference type="Proteomes" id="UP000005408"/>
    </source>
</evidence>
<evidence type="ECO:0000256" key="6">
    <source>
        <dbReference type="ARBA" id="ARBA00022792"/>
    </source>
</evidence>
<evidence type="ECO:0000259" key="15">
    <source>
        <dbReference type="PROSITE" id="PS50222"/>
    </source>
</evidence>
<evidence type="ECO:0000256" key="14">
    <source>
        <dbReference type="SAM" id="Phobius"/>
    </source>
</evidence>
<evidence type="ECO:0000256" key="7">
    <source>
        <dbReference type="ARBA" id="ARBA00022989"/>
    </source>
</evidence>
<dbReference type="Proteomes" id="UP000005408">
    <property type="component" value="Unassembled WGS sequence"/>
</dbReference>
<feature type="region of interest" description="Disordered" evidence="13">
    <location>
        <begin position="836"/>
        <end position="879"/>
    </location>
</feature>
<dbReference type="GO" id="GO:0030003">
    <property type="term" value="P:intracellular monoatomic cation homeostasis"/>
    <property type="evidence" value="ECO:0007669"/>
    <property type="project" value="TreeGrafter"/>
</dbReference>
<dbReference type="PROSITE" id="PS50222">
    <property type="entry name" value="EF_HAND_2"/>
    <property type="match status" value="1"/>
</dbReference>
<feature type="coiled-coil region" evidence="12">
    <location>
        <begin position="648"/>
        <end position="680"/>
    </location>
</feature>
<evidence type="ECO:0000256" key="11">
    <source>
        <dbReference type="PROSITE-ProRule" id="PRU01094"/>
    </source>
</evidence>
<dbReference type="AlphaFoldDB" id="A0A8W8IU57"/>
<dbReference type="InterPro" id="IPR002048">
    <property type="entry name" value="EF_hand_dom"/>
</dbReference>
<dbReference type="PANTHER" id="PTHR14009:SF1">
    <property type="entry name" value="MITOCHONDRIAL PROTON_CALCIUM EXCHANGER PROTEIN"/>
    <property type="match status" value="1"/>
</dbReference>
<evidence type="ECO:0000259" key="16">
    <source>
        <dbReference type="PROSITE" id="PS51758"/>
    </source>
</evidence>
<comment type="subcellular location">
    <subcellularLocation>
        <location evidence="1">Mitochondrion inner membrane</location>
        <topology evidence="1">Single-pass membrane protein</topology>
    </subcellularLocation>
</comment>
<dbReference type="InterPro" id="IPR033122">
    <property type="entry name" value="LETM1-like_RBD"/>
</dbReference>
<sequence>MPYRYLICTSTKTFSNDLLRKLAPLTCCHGSQQTRCSKGRTHNRHFYTSHKLSSKLPHRPHSHWFNENKQFIQNCNYFKTNYVICCAPHRRFPGNDVTWIRDYHISTVLFNDEGKKEVKNVESTKISESKDDKPQKDGAAKVVKPVEKSKEVGPPAKKKLSVRIMDELKHYYHGFKLLFKEFRMSTRYMIDVVIFRKSLKRREIKQVIRSTFDILRILPMIILLIIPFMEFAIPVIIKFFPGLLPSTFQPKKTDDMRLKVLKAKIEMTKNMVETIKSSPLISKKTSTAEDFANFVANVRTKGIQPTTEEIMKYSKFFEDELTLENLSRPQLQAMCRVLDLQPMGMDGFLRFSLRMKLKRLKMDDVMIKQEGVDSLTIPELQAANRERGMRALGVSEERLRSQLQQWLDLHLDKNVPASLLLFSRALYLPETLSTEEQLKESIINLPETMTSKEKIAEALALKEKEKEKLEEEKISKVPEVVPVTPPPVEEPVVSEEQPATGVKGLTAKLQSKLADFKAKVDEYDKEATKKRVLKIWKMIRELGEENQREHKKFFEEYKEFLKEGEKVPVMKSEAAPAKGAKVATPVSEEEKKAMATAEAVAAETIMTSEGETQTDPALMLESQPGEELKDLDEQITTEDLEDIEDALYEAAKERAVDLEKEEREEDLEDCEEDVDELKAVVLQEGDVKSKNASKLWKMVNKAVDQLDKQIDDFHDIKDEIQVEIDTREVRLKKSPELQTNLEKREEILSELKKRKKSVISINEMLLAMKRIKKIPDDVRFQKIVQVLDEDRDGRIELVHAMKVIELLGKDNMKLNPKQVSEVTRLVQEELMREEKETLKDKAETLKDKAETFKTEELQSKGDQSAEKSTDSDKKKEKQT</sequence>
<feature type="transmembrane region" description="Helical" evidence="14">
    <location>
        <begin position="214"/>
        <end position="237"/>
    </location>
</feature>
<keyword evidence="4" id="KW-0050">Antiport</keyword>
<keyword evidence="9 14" id="KW-0472">Membrane</keyword>
<dbReference type="PANTHER" id="PTHR14009">
    <property type="entry name" value="LEUCINE ZIPPER-EF-HAND CONTAINING TRANSMEMBRANE PROTEIN"/>
    <property type="match status" value="1"/>
</dbReference>
<keyword evidence="18" id="KW-1185">Reference proteome</keyword>
<protein>
    <recommendedName>
        <fullName evidence="3">Mitochondrial proton/calcium exchanger protein</fullName>
    </recommendedName>
    <alternativeName>
        <fullName evidence="10">Leucine zipper-EF-hand-containing transmembrane protein 1</fullName>
    </alternativeName>
</protein>
<evidence type="ECO:0000313" key="17">
    <source>
        <dbReference type="EnsemblMetazoa" id="G15873.2:cds"/>
    </source>
</evidence>
<evidence type="ECO:0000256" key="10">
    <source>
        <dbReference type="ARBA" id="ARBA00031360"/>
    </source>
</evidence>
<keyword evidence="5 14" id="KW-0812">Transmembrane</keyword>
<evidence type="ECO:0000256" key="2">
    <source>
        <dbReference type="ARBA" id="ARBA00009584"/>
    </source>
</evidence>
<dbReference type="GO" id="GO:0005509">
    <property type="term" value="F:calcium ion binding"/>
    <property type="evidence" value="ECO:0007669"/>
    <property type="project" value="InterPro"/>
</dbReference>
<dbReference type="Pfam" id="PF07766">
    <property type="entry name" value="LETM1_RBD"/>
    <property type="match status" value="1"/>
</dbReference>
<dbReference type="GO" id="GO:0043022">
    <property type="term" value="F:ribosome binding"/>
    <property type="evidence" value="ECO:0007669"/>
    <property type="project" value="InterPro"/>
</dbReference>
<keyword evidence="4" id="KW-0813">Transport</keyword>
<evidence type="ECO:0000256" key="13">
    <source>
        <dbReference type="SAM" id="MobiDB-lite"/>
    </source>
</evidence>
<dbReference type="InterPro" id="IPR044202">
    <property type="entry name" value="LETM1/MDM38-like"/>
</dbReference>
<feature type="region of interest" description="Disordered" evidence="13">
    <location>
        <begin position="121"/>
        <end position="141"/>
    </location>
</feature>
<keyword evidence="6" id="KW-0999">Mitochondrion inner membrane</keyword>
<evidence type="ECO:0000256" key="8">
    <source>
        <dbReference type="ARBA" id="ARBA00023128"/>
    </source>
</evidence>
<dbReference type="GO" id="GO:0015297">
    <property type="term" value="F:antiporter activity"/>
    <property type="evidence" value="ECO:0007669"/>
    <property type="project" value="UniProtKB-KW"/>
</dbReference>
<evidence type="ECO:0000256" key="12">
    <source>
        <dbReference type="SAM" id="Coils"/>
    </source>
</evidence>
<evidence type="ECO:0000256" key="5">
    <source>
        <dbReference type="ARBA" id="ARBA00022692"/>
    </source>
</evidence>
<dbReference type="SUPFAM" id="SSF47473">
    <property type="entry name" value="EF-hand"/>
    <property type="match status" value="1"/>
</dbReference>
<dbReference type="PROSITE" id="PS51758">
    <property type="entry name" value="LETM1_RBD"/>
    <property type="match status" value="1"/>
</dbReference>
<evidence type="ECO:0000256" key="4">
    <source>
        <dbReference type="ARBA" id="ARBA00022449"/>
    </source>
</evidence>
<proteinExistence type="inferred from homology"/>
<evidence type="ECO:0000256" key="3">
    <source>
        <dbReference type="ARBA" id="ARBA00020557"/>
    </source>
</evidence>
<comment type="similarity">
    <text evidence="2">Belongs to the LETM1 family.</text>
</comment>
<keyword evidence="8 11" id="KW-0496">Mitochondrion</keyword>
<keyword evidence="7 14" id="KW-1133">Transmembrane helix</keyword>
<reference evidence="17" key="1">
    <citation type="submission" date="2022-08" db="UniProtKB">
        <authorList>
            <consortium name="EnsemblMetazoa"/>
        </authorList>
    </citation>
    <scope>IDENTIFICATION</scope>
    <source>
        <strain evidence="17">05x7-T-G4-1.051#20</strain>
    </source>
</reference>
<name>A0A8W8IU57_MAGGI</name>
<feature type="region of interest" description="Disordered" evidence="13">
    <location>
        <begin position="573"/>
        <end position="598"/>
    </location>
</feature>
<dbReference type="EnsemblMetazoa" id="G15873.2">
    <property type="protein sequence ID" value="G15873.2:cds"/>
    <property type="gene ID" value="G15873"/>
</dbReference>
<dbReference type="InterPro" id="IPR011992">
    <property type="entry name" value="EF-hand-dom_pair"/>
</dbReference>
<evidence type="ECO:0000256" key="1">
    <source>
        <dbReference type="ARBA" id="ARBA00004434"/>
    </source>
</evidence>
<keyword evidence="12" id="KW-0175">Coiled coil</keyword>
<accession>A0A8W8IU57</accession>